<name>A0AAW1SKK0_9CHLO</name>
<sequence length="226" mass="24983">MPLHIFEARYRVLFNTLLAGAEGLEEGLIQYDKPFCGSRQFGMCWMNSDGGLAAIGTLLRIERHSRMPDGRLAVDNLGVQRFRVLRVLEQAPVLMCEVEMLQDEDDSSEEVQALAAEVAGAFRDLLQLNHRMGRIQASKDSLVLGELESMRPRDLSFWIGSVFADNSRHQQSLLQEDSTLERLKQEHHVLVGTVSYLRAKLALEGAFSGDSDSSSGSGTGSGSEIV</sequence>
<dbReference type="EMBL" id="JALJOU010000001">
    <property type="protein sequence ID" value="KAK9846374.1"/>
    <property type="molecule type" value="Genomic_DNA"/>
</dbReference>
<dbReference type="InterPro" id="IPR046336">
    <property type="entry name" value="Lon_prtase_N_sf"/>
</dbReference>
<comment type="caution">
    <text evidence="3">The sequence shown here is derived from an EMBL/GenBank/DDBJ whole genome shotgun (WGS) entry which is preliminary data.</text>
</comment>
<dbReference type="InterPro" id="IPR015947">
    <property type="entry name" value="PUA-like_sf"/>
</dbReference>
<gene>
    <name evidence="3" type="ORF">WJX81_002581</name>
</gene>
<dbReference type="PROSITE" id="PS51787">
    <property type="entry name" value="LON_N"/>
    <property type="match status" value="1"/>
</dbReference>
<evidence type="ECO:0000259" key="2">
    <source>
        <dbReference type="PROSITE" id="PS51787"/>
    </source>
</evidence>
<feature type="domain" description="Lon N-terminal" evidence="2">
    <location>
        <begin position="1"/>
        <end position="194"/>
    </location>
</feature>
<dbReference type="Proteomes" id="UP001445335">
    <property type="component" value="Unassembled WGS sequence"/>
</dbReference>
<dbReference type="SMART" id="SM00464">
    <property type="entry name" value="LON"/>
    <property type="match status" value="1"/>
</dbReference>
<protein>
    <recommendedName>
        <fullName evidence="2">Lon N-terminal domain-containing protein</fullName>
    </recommendedName>
</protein>
<dbReference type="Gene3D" id="2.30.130.40">
    <property type="entry name" value="LON domain-like"/>
    <property type="match status" value="1"/>
</dbReference>
<evidence type="ECO:0000256" key="1">
    <source>
        <dbReference type="SAM" id="MobiDB-lite"/>
    </source>
</evidence>
<organism evidence="3 4">
    <name type="scientific">Elliptochloris bilobata</name>
    <dbReference type="NCBI Taxonomy" id="381761"/>
    <lineage>
        <taxon>Eukaryota</taxon>
        <taxon>Viridiplantae</taxon>
        <taxon>Chlorophyta</taxon>
        <taxon>core chlorophytes</taxon>
        <taxon>Trebouxiophyceae</taxon>
        <taxon>Trebouxiophyceae incertae sedis</taxon>
        <taxon>Elliptochloris clade</taxon>
        <taxon>Elliptochloris</taxon>
    </lineage>
</organism>
<dbReference type="InterPro" id="IPR003111">
    <property type="entry name" value="Lon_prtase_N"/>
</dbReference>
<dbReference type="PANTHER" id="PTHR46732">
    <property type="entry name" value="ATP-DEPENDENT PROTEASE LA (LON) DOMAIN PROTEIN"/>
    <property type="match status" value="1"/>
</dbReference>
<keyword evidence="4" id="KW-1185">Reference proteome</keyword>
<proteinExistence type="predicted"/>
<evidence type="ECO:0000313" key="3">
    <source>
        <dbReference type="EMBL" id="KAK9846374.1"/>
    </source>
</evidence>
<dbReference type="SUPFAM" id="SSF88697">
    <property type="entry name" value="PUA domain-like"/>
    <property type="match status" value="1"/>
</dbReference>
<reference evidence="3 4" key="1">
    <citation type="journal article" date="2024" name="Nat. Commun.">
        <title>Phylogenomics reveals the evolutionary origins of lichenization in chlorophyte algae.</title>
        <authorList>
            <person name="Puginier C."/>
            <person name="Libourel C."/>
            <person name="Otte J."/>
            <person name="Skaloud P."/>
            <person name="Haon M."/>
            <person name="Grisel S."/>
            <person name="Petersen M."/>
            <person name="Berrin J.G."/>
            <person name="Delaux P.M."/>
            <person name="Dal Grande F."/>
            <person name="Keller J."/>
        </authorList>
    </citation>
    <scope>NUCLEOTIDE SEQUENCE [LARGE SCALE GENOMIC DNA]</scope>
    <source>
        <strain evidence="3 4">SAG 245.80</strain>
    </source>
</reference>
<accession>A0AAW1SKK0</accession>
<dbReference type="PANTHER" id="PTHR46732:SF8">
    <property type="entry name" value="ATP-DEPENDENT PROTEASE LA (LON) DOMAIN PROTEIN"/>
    <property type="match status" value="1"/>
</dbReference>
<feature type="compositionally biased region" description="Gly residues" evidence="1">
    <location>
        <begin position="217"/>
        <end position="226"/>
    </location>
</feature>
<dbReference type="Pfam" id="PF02190">
    <property type="entry name" value="LON_substr_bdg"/>
    <property type="match status" value="1"/>
</dbReference>
<dbReference type="AlphaFoldDB" id="A0AAW1SKK0"/>
<evidence type="ECO:0000313" key="4">
    <source>
        <dbReference type="Proteomes" id="UP001445335"/>
    </source>
</evidence>
<feature type="region of interest" description="Disordered" evidence="1">
    <location>
        <begin position="207"/>
        <end position="226"/>
    </location>
</feature>